<dbReference type="SUPFAM" id="SSF48452">
    <property type="entry name" value="TPR-like"/>
    <property type="match status" value="1"/>
</dbReference>
<dbReference type="EMBL" id="AQPF01000001">
    <property type="protein sequence ID" value="KAF0808505.1"/>
    <property type="molecule type" value="Genomic_DNA"/>
</dbReference>
<keyword evidence="2" id="KW-1185">Reference proteome</keyword>
<organism evidence="1 2">
    <name type="scientific">Alcanivorax xiamenensis</name>
    <dbReference type="NCBI Taxonomy" id="1177156"/>
    <lineage>
        <taxon>Bacteria</taxon>
        <taxon>Pseudomonadati</taxon>
        <taxon>Pseudomonadota</taxon>
        <taxon>Gammaproteobacteria</taxon>
        <taxon>Oceanospirillales</taxon>
        <taxon>Alcanivoracaceae</taxon>
        <taxon>Alcanivorax</taxon>
    </lineage>
</organism>
<sequence>MAAGVAVMALAGCATGPTQYQPRTLSVAQQEVVDQKPPSLRPLYRALFEEGRRNEVLNLMEIGAAAFHLQEYDLARAAFDQAIVNIESVYADNDAAHRARSLWYEEGEKEFKGEPYERSMVFYYRGLLFLREGDYGNARAAFMSGLLQDAFAEEEQHATDFASLIFLAGWAARLDGNGSLAKQHFAEYRRLRPNGPLPDDDDNTLVIAETGSAPRKLADGVGHYQLVYRRGREIQTQGARLETAAVSQSLFPIEDVFFQASTRGGRTVDRIIEGKVQFKKSAEATGDALTSVSDSSVLAGLSTSAGGAVAAGFHTITAIGVAAQGLSARSRTRADTRYWRRLPDQIHLTTVLSDPVSNGSRMVFLDADGALMVDRVATIAVHYDGKGNGFAFVRSTPEGVSP</sequence>
<evidence type="ECO:0008006" key="3">
    <source>
        <dbReference type="Google" id="ProtNLM"/>
    </source>
</evidence>
<dbReference type="Proteomes" id="UP000771797">
    <property type="component" value="Unassembled WGS sequence"/>
</dbReference>
<comment type="caution">
    <text evidence="1">The sequence shown here is derived from an EMBL/GenBank/DDBJ whole genome shotgun (WGS) entry which is preliminary data.</text>
</comment>
<protein>
    <recommendedName>
        <fullName evidence="3">Tetratricopeptide repeat-containing protein</fullName>
    </recommendedName>
</protein>
<evidence type="ECO:0000313" key="1">
    <source>
        <dbReference type="EMBL" id="KAF0808505.1"/>
    </source>
</evidence>
<proteinExistence type="predicted"/>
<reference evidence="1 2" key="1">
    <citation type="submission" date="2012-09" db="EMBL/GenBank/DDBJ databases">
        <title>Genome Sequence of alkane-degrading Bacterium Alcanivorax sp. 6-D-6.</title>
        <authorList>
            <person name="Lai Q."/>
            <person name="Shao Z."/>
        </authorList>
    </citation>
    <scope>NUCLEOTIDE SEQUENCE [LARGE SCALE GENOMIC DNA]</scope>
    <source>
        <strain evidence="1 2">6-D-6</strain>
    </source>
</reference>
<evidence type="ECO:0000313" key="2">
    <source>
        <dbReference type="Proteomes" id="UP000771797"/>
    </source>
</evidence>
<accession>A0ABQ6YEP6</accession>
<name>A0ABQ6YEP6_9GAMM</name>
<dbReference type="InterPro" id="IPR011990">
    <property type="entry name" value="TPR-like_helical_dom_sf"/>
</dbReference>
<gene>
    <name evidence="1" type="ORF">A6D6_00214</name>
</gene>
<dbReference type="Gene3D" id="1.25.40.10">
    <property type="entry name" value="Tetratricopeptide repeat domain"/>
    <property type="match status" value="1"/>
</dbReference>